<protein>
    <recommendedName>
        <fullName evidence="3">Prepilin-type N-terminal cleavage/methylation domain-containing protein</fullName>
    </recommendedName>
</protein>
<dbReference type="AlphaFoldDB" id="A0A7C1CU58"/>
<accession>A0A7C1CU58</accession>
<evidence type="ECO:0008006" key="3">
    <source>
        <dbReference type="Google" id="ProtNLM"/>
    </source>
</evidence>
<evidence type="ECO:0000256" key="1">
    <source>
        <dbReference type="SAM" id="Phobius"/>
    </source>
</evidence>
<reference evidence="2" key="1">
    <citation type="journal article" date="2020" name="mSystems">
        <title>Genome- and Community-Level Interaction Insights into Carbon Utilization and Element Cycling Functions of Hydrothermarchaeota in Hydrothermal Sediment.</title>
        <authorList>
            <person name="Zhou Z."/>
            <person name="Liu Y."/>
            <person name="Xu W."/>
            <person name="Pan J."/>
            <person name="Luo Z.H."/>
            <person name="Li M."/>
        </authorList>
    </citation>
    <scope>NUCLEOTIDE SEQUENCE [LARGE SCALE GENOMIC DNA]</scope>
    <source>
        <strain evidence="2">SpSt-1179</strain>
    </source>
</reference>
<dbReference type="EMBL" id="DSBT01000227">
    <property type="protein sequence ID" value="HDP78097.1"/>
    <property type="molecule type" value="Genomic_DNA"/>
</dbReference>
<gene>
    <name evidence="2" type="ORF">ENN47_07935</name>
</gene>
<sequence>MNRRRGLTLAELLVVILTSSIIAATALSVFSAGWRVYMTSQSLSLLRRNLRTAAERISEELRWATLIEFSSSLEGEGWITITLEEGAVKRYRGTSEVRSGEQNLSDVSDVLVTDLAFELRTLQDDRVIMDISLSGVSASNNKIEESVSTSVVIFNVRDYSGSGSSISYRK</sequence>
<keyword evidence="1" id="KW-1133">Transmembrane helix</keyword>
<keyword evidence="1" id="KW-0472">Membrane</keyword>
<keyword evidence="1" id="KW-0812">Transmembrane</keyword>
<dbReference type="GO" id="GO:0009279">
    <property type="term" value="C:cell outer membrane"/>
    <property type="evidence" value="ECO:0007669"/>
    <property type="project" value="UniProtKB-SubCell"/>
</dbReference>
<feature type="transmembrane region" description="Helical" evidence="1">
    <location>
        <begin position="12"/>
        <end position="34"/>
    </location>
</feature>
<dbReference type="Proteomes" id="UP000886198">
    <property type="component" value="Unassembled WGS sequence"/>
</dbReference>
<name>A0A7C1CU58_9BACT</name>
<organism evidence="2">
    <name type="scientific">Mesotoga infera</name>
    <dbReference type="NCBI Taxonomy" id="1236046"/>
    <lineage>
        <taxon>Bacteria</taxon>
        <taxon>Thermotogati</taxon>
        <taxon>Thermotogota</taxon>
        <taxon>Thermotogae</taxon>
        <taxon>Kosmotogales</taxon>
        <taxon>Kosmotogaceae</taxon>
        <taxon>Mesotoga</taxon>
    </lineage>
</organism>
<evidence type="ECO:0000313" key="2">
    <source>
        <dbReference type="EMBL" id="HDP78097.1"/>
    </source>
</evidence>
<comment type="caution">
    <text evidence="2">The sequence shown here is derived from an EMBL/GenBank/DDBJ whole genome shotgun (WGS) entry which is preliminary data.</text>
</comment>
<proteinExistence type="predicted"/>